<gene>
    <name evidence="1" type="ordered locus">TWT_172</name>
</gene>
<proteinExistence type="predicted"/>
<organism evidence="1 2">
    <name type="scientific">Tropheryma whipplei (strain Twist)</name>
    <name type="common">Whipple's bacillus</name>
    <dbReference type="NCBI Taxonomy" id="203267"/>
    <lineage>
        <taxon>Bacteria</taxon>
        <taxon>Bacillati</taxon>
        <taxon>Actinomycetota</taxon>
        <taxon>Actinomycetes</taxon>
        <taxon>Micrococcales</taxon>
        <taxon>Tropherymataceae</taxon>
        <taxon>Tropheryma</taxon>
    </lineage>
</organism>
<dbReference type="AlphaFoldDB" id="Q83GS4"/>
<name>Q83GS4_TROWT</name>
<dbReference type="KEGG" id="twh:TWT_172"/>
<sequence length="104" mass="11236">MDTTFCGFFGMWKLANISRYAPGSRPESIKNVTSFYTLGIGGLFGGLRVNGKHKTSLEWTNSNRQDGSYLSGNVCGGFGSFYVGVDVAGTAVYDGNVRFVNTKI</sequence>
<dbReference type="Proteomes" id="UP000002200">
    <property type="component" value="Chromosome"/>
</dbReference>
<evidence type="ECO:0000313" key="2">
    <source>
        <dbReference type="Proteomes" id="UP000002200"/>
    </source>
</evidence>
<protein>
    <submittedName>
        <fullName evidence="1">Uncharacterized protein</fullName>
    </submittedName>
</protein>
<dbReference type="EMBL" id="AE014184">
    <property type="protein sequence ID" value="AAO44269.1"/>
    <property type="molecule type" value="Genomic_DNA"/>
</dbReference>
<keyword evidence="2" id="KW-1185">Reference proteome</keyword>
<evidence type="ECO:0000313" key="1">
    <source>
        <dbReference type="EMBL" id="AAO44269.1"/>
    </source>
</evidence>
<dbReference type="HOGENOM" id="CLU_2248895_0_0_11"/>
<reference evidence="1 2" key="1">
    <citation type="journal article" date="2003" name="Genome Res.">
        <title>Tropheryma whipplei twist: a human pathogenic Actinobacteria with a reduced genome.</title>
        <authorList>
            <person name="Raoult D."/>
            <person name="Ogata H."/>
            <person name="Audic S."/>
            <person name="Robert C."/>
            <person name="Suhre K."/>
            <person name="Drancourt M."/>
            <person name="Claverie J.-M."/>
        </authorList>
    </citation>
    <scope>NUCLEOTIDE SEQUENCE [LARGE SCALE GENOMIC DNA]</scope>
    <source>
        <strain evidence="1 2">Twist</strain>
    </source>
</reference>
<accession>Q83GS4</accession>